<accession>A0A7G9Z3M5</accession>
<dbReference type="AlphaFoldDB" id="A0A7G9Z3M5"/>
<evidence type="ECO:0000259" key="2">
    <source>
        <dbReference type="Pfam" id="PF25199"/>
    </source>
</evidence>
<evidence type="ECO:0000256" key="1">
    <source>
        <dbReference type="SAM" id="Coils"/>
    </source>
</evidence>
<reference evidence="3" key="1">
    <citation type="submission" date="2020-06" db="EMBL/GenBank/DDBJ databases">
        <title>Unique genomic features of the anaerobic methanotrophic archaea.</title>
        <authorList>
            <person name="Chadwick G.L."/>
            <person name="Skennerton C.T."/>
            <person name="Laso-Perez R."/>
            <person name="Leu A.O."/>
            <person name="Speth D.R."/>
            <person name="Yu H."/>
            <person name="Morgan-Lang C."/>
            <person name="Hatzenpichler R."/>
            <person name="Goudeau D."/>
            <person name="Malmstrom R."/>
            <person name="Brazelton W.J."/>
            <person name="Woyke T."/>
            <person name="Hallam S.J."/>
            <person name="Tyson G.W."/>
            <person name="Wegener G."/>
            <person name="Boetius A."/>
            <person name="Orphan V."/>
        </authorList>
    </citation>
    <scope>NUCLEOTIDE SEQUENCE</scope>
</reference>
<name>A0A7G9Z3M5_9EURY</name>
<dbReference type="Gene3D" id="3.40.50.300">
    <property type="entry name" value="P-loop containing nucleotide triphosphate hydrolases"/>
    <property type="match status" value="1"/>
</dbReference>
<keyword evidence="1" id="KW-0175">Coiled coil</keyword>
<gene>
    <name evidence="3" type="ORF">GHJHFCIO_00009</name>
</gene>
<feature type="coiled-coil region" evidence="1">
    <location>
        <begin position="394"/>
        <end position="421"/>
    </location>
</feature>
<protein>
    <recommendedName>
        <fullName evidence="2">Novel STAND NTPase 5 domain-containing protein</fullName>
    </recommendedName>
</protein>
<feature type="domain" description="Novel STAND NTPase 5" evidence="2">
    <location>
        <begin position="148"/>
        <end position="273"/>
    </location>
</feature>
<dbReference type="Pfam" id="PF25199">
    <property type="entry name" value="nSTAND_NTPase5"/>
    <property type="match status" value="1"/>
</dbReference>
<organism evidence="3">
    <name type="scientific">Candidatus Methanophaga sp. ANME-1 ERB7</name>
    <dbReference type="NCBI Taxonomy" id="2759913"/>
    <lineage>
        <taxon>Archaea</taxon>
        <taxon>Methanobacteriati</taxon>
        <taxon>Methanobacteriota</taxon>
        <taxon>Stenosarchaea group</taxon>
        <taxon>Methanomicrobia</taxon>
        <taxon>Candidatus Methanophagales</taxon>
        <taxon>Candidatus Methanophagaceae</taxon>
        <taxon>Candidatus Methanophaga</taxon>
    </lineage>
</organism>
<dbReference type="EMBL" id="MT631596">
    <property type="protein sequence ID" value="QNO54859.1"/>
    <property type="molecule type" value="Genomic_DNA"/>
</dbReference>
<evidence type="ECO:0000313" key="3">
    <source>
        <dbReference type="EMBL" id="QNO54859.1"/>
    </source>
</evidence>
<dbReference type="InterPro" id="IPR027417">
    <property type="entry name" value="P-loop_NTPase"/>
</dbReference>
<dbReference type="SUPFAM" id="SSF52540">
    <property type="entry name" value="P-loop containing nucleoside triphosphate hydrolases"/>
    <property type="match status" value="1"/>
</dbReference>
<dbReference type="InterPro" id="IPR057574">
    <property type="entry name" value="nSTAND_NTPase5_dom"/>
</dbReference>
<sequence>MVSKKLKELFGNVKERLGEKLSEIKPEEVAKFAAKEAVGAIPVVGQIIKDVFDEFSPDEKEELIKELKELSESQFNEISEKVGVSVEYLKDIQRIALYSFRELRADHEVIKELIWSLIEELKPPEINIPPIQSVLRKEETFVGDFFKKEPEWIDFEEGFVVERREVDEIIKKLENDNVQLVLGEPASGKSVILKNIGFKLAKENKDVHVVELKKHSIDEVKRYFYDILEIKDEKAVFIVDDAHLLHAECERLVREFKKRKLKAKFIIGSRPTREIRGEHPKEASEFEYLSKTEIHAEDVTEEMIKTFLKRKYGFSDERINTVSENLEEYRKDLWHLSWALKAYNPEKDSVEEKEIYRKIKNSIRDIRAGVGKINAEDVFLPLSVFYRFEISVERDFLEEQLKIEEDKINRLIELSEIIEREEIGRNRMLSLIHSSIADLYFRAYKSYPDFGIKIKKGILNQREKDLEYRLFYKYMTSTDPRNAVDVMIHLGDVWSNEEGGITLRKKLIEDDKIQGLIKEGIEQEENVEKIGFCVLVIAIASEEVGLKLANCINIDALSSKIEKEEDIRNIGICVSYIAMASKEVGLKLANRINIDIVSSKIEKKMGYKD</sequence>
<proteinExistence type="predicted"/>